<sequence>MLLCGIIHESQKQAANQVVYFFCQGTDSRLNNATAVLRGLLYVLVDQQSALVSHVRKKYDNTGKQPFEDLNAWDALSKIFKNMLRDPSLKSTYFIINALDECKTDLPQLLDLIVQTSSKSCAKWIVASRDQISIERGLRLDESRTRLSLELKENAKQVSHAVAEYIRHCVSELIEIQNDKRLQEQVLDKIQKKANGTFLWVSLVIKELKDENTMSWDFLKVIDEMPTDLNDLYGRMLEN</sequence>
<dbReference type="OrthoDB" id="4961336at2759"/>
<accession>E9E8A9</accession>
<dbReference type="InterPro" id="IPR056884">
    <property type="entry name" value="NPHP3-like_N"/>
</dbReference>
<evidence type="ECO:0000313" key="3">
    <source>
        <dbReference type="EMBL" id="EFY87859.1"/>
    </source>
</evidence>
<dbReference type="Pfam" id="PF24883">
    <property type="entry name" value="NPHP3_N"/>
    <property type="match status" value="1"/>
</dbReference>
<dbReference type="HOGENOM" id="CLU_1161396_0_0_1"/>
<feature type="domain" description="Nephrocystin 3-like N-terminal" evidence="2">
    <location>
        <begin position="2"/>
        <end position="129"/>
    </location>
</feature>
<dbReference type="PANTHER" id="PTHR10039:SF14">
    <property type="entry name" value="NACHT DOMAIN-CONTAINING PROTEIN"/>
    <property type="match status" value="1"/>
</dbReference>
<dbReference type="AlphaFoldDB" id="E9E8A9"/>
<organism evidence="4">
    <name type="scientific">Metarhizium acridum (strain CQMa 102)</name>
    <dbReference type="NCBI Taxonomy" id="655827"/>
    <lineage>
        <taxon>Eukaryota</taxon>
        <taxon>Fungi</taxon>
        <taxon>Dikarya</taxon>
        <taxon>Ascomycota</taxon>
        <taxon>Pezizomycotina</taxon>
        <taxon>Sordariomycetes</taxon>
        <taxon>Hypocreomycetidae</taxon>
        <taxon>Hypocreales</taxon>
        <taxon>Clavicipitaceae</taxon>
        <taxon>Metarhizium</taxon>
    </lineage>
</organism>
<dbReference type="PANTHER" id="PTHR10039">
    <property type="entry name" value="AMELOGENIN"/>
    <property type="match status" value="1"/>
</dbReference>
<gene>
    <name evidence="3" type="ORF">MAC_06107</name>
</gene>
<evidence type="ECO:0000259" key="2">
    <source>
        <dbReference type="Pfam" id="PF24883"/>
    </source>
</evidence>
<keyword evidence="1" id="KW-0677">Repeat</keyword>
<dbReference type="InParanoid" id="E9E8A9"/>
<dbReference type="OMA" id="EMYINER"/>
<keyword evidence="4" id="KW-1185">Reference proteome</keyword>
<name>E9E8A9_METAQ</name>
<protein>
    <submittedName>
        <fullName evidence="3">Beta transducin-like protein HET-D2Y</fullName>
    </submittedName>
</protein>
<dbReference type="EMBL" id="GL698520">
    <property type="protein sequence ID" value="EFY87859.1"/>
    <property type="molecule type" value="Genomic_DNA"/>
</dbReference>
<dbReference type="STRING" id="655827.E9E8A9"/>
<proteinExistence type="predicted"/>
<evidence type="ECO:0000256" key="1">
    <source>
        <dbReference type="ARBA" id="ARBA00022737"/>
    </source>
</evidence>
<dbReference type="GeneID" id="19250418"/>
<reference evidence="3 4" key="1">
    <citation type="journal article" date="2011" name="PLoS Genet.">
        <title>Genome sequencing and comparative transcriptomics of the model entomopathogenic fungi Metarhizium anisopliae and M. acridum.</title>
        <authorList>
            <person name="Gao Q."/>
            <person name="Jin K."/>
            <person name="Ying S.H."/>
            <person name="Zhang Y."/>
            <person name="Xiao G."/>
            <person name="Shang Y."/>
            <person name="Duan Z."/>
            <person name="Hu X."/>
            <person name="Xie X.Q."/>
            <person name="Zhou G."/>
            <person name="Peng G."/>
            <person name="Luo Z."/>
            <person name="Huang W."/>
            <person name="Wang B."/>
            <person name="Fang W."/>
            <person name="Wang S."/>
            <person name="Zhong Y."/>
            <person name="Ma L.J."/>
            <person name="St Leger R.J."/>
            <person name="Zhao G.P."/>
            <person name="Pei Y."/>
            <person name="Feng M.G."/>
            <person name="Xia Y."/>
            <person name="Wang C."/>
        </authorList>
    </citation>
    <scope>NUCLEOTIDE SEQUENCE [LARGE SCALE GENOMIC DNA]</scope>
    <source>
        <strain evidence="3 4">CQMa 102</strain>
    </source>
</reference>
<evidence type="ECO:0000313" key="4">
    <source>
        <dbReference type="Proteomes" id="UP000002499"/>
    </source>
</evidence>
<dbReference type="KEGG" id="maw:19250418"/>
<dbReference type="Proteomes" id="UP000002499">
    <property type="component" value="Unassembled WGS sequence"/>
</dbReference>
<dbReference type="eggNOG" id="KOG0266">
    <property type="taxonomic scope" value="Eukaryota"/>
</dbReference>